<feature type="domain" description="Peptidase S54 rhomboid" evidence="6">
    <location>
        <begin position="52"/>
        <end position="195"/>
    </location>
</feature>
<dbReference type="Gene3D" id="1.20.1540.10">
    <property type="entry name" value="Rhomboid-like"/>
    <property type="match status" value="1"/>
</dbReference>
<evidence type="ECO:0000256" key="4">
    <source>
        <dbReference type="ARBA" id="ARBA00023136"/>
    </source>
</evidence>
<evidence type="ECO:0000256" key="5">
    <source>
        <dbReference type="SAM" id="Phobius"/>
    </source>
</evidence>
<accession>A0A5B0VF91</accession>
<dbReference type="EC" id="3.4.21.-" evidence="7"/>
<dbReference type="Proteomes" id="UP000323161">
    <property type="component" value="Unassembled WGS sequence"/>
</dbReference>
<dbReference type="AlphaFoldDB" id="A0A5B0VF91"/>
<dbReference type="GO" id="GO:0004252">
    <property type="term" value="F:serine-type endopeptidase activity"/>
    <property type="evidence" value="ECO:0007669"/>
    <property type="project" value="InterPro"/>
</dbReference>
<dbReference type="InterPro" id="IPR035952">
    <property type="entry name" value="Rhomboid-like_sf"/>
</dbReference>
<feature type="transmembrane region" description="Helical" evidence="5">
    <location>
        <begin position="117"/>
        <end position="135"/>
    </location>
</feature>
<evidence type="ECO:0000256" key="2">
    <source>
        <dbReference type="ARBA" id="ARBA00022692"/>
    </source>
</evidence>
<feature type="transmembrane region" description="Helical" evidence="5">
    <location>
        <begin position="18"/>
        <end position="34"/>
    </location>
</feature>
<dbReference type="SUPFAM" id="SSF144091">
    <property type="entry name" value="Rhomboid-like"/>
    <property type="match status" value="1"/>
</dbReference>
<feature type="transmembrane region" description="Helical" evidence="5">
    <location>
        <begin position="91"/>
        <end position="111"/>
    </location>
</feature>
<keyword evidence="7" id="KW-0378">Hydrolase</keyword>
<organism evidence="7 8">
    <name type="scientific">Marinobacter salinexigens</name>
    <dbReference type="NCBI Taxonomy" id="2919747"/>
    <lineage>
        <taxon>Bacteria</taxon>
        <taxon>Pseudomonadati</taxon>
        <taxon>Pseudomonadota</taxon>
        <taxon>Gammaproteobacteria</taxon>
        <taxon>Pseudomonadales</taxon>
        <taxon>Marinobacteraceae</taxon>
        <taxon>Marinobacter</taxon>
    </lineage>
</organism>
<keyword evidence="4 5" id="KW-0472">Membrane</keyword>
<comment type="subcellular location">
    <subcellularLocation>
        <location evidence="1">Membrane</location>
        <topology evidence="1">Multi-pass membrane protein</topology>
    </subcellularLocation>
</comment>
<keyword evidence="2 5" id="KW-0812">Transmembrane</keyword>
<protein>
    <submittedName>
        <fullName evidence="7">Rhombosortase</fullName>
        <ecNumber evidence="7">3.4.21.-</ecNumber>
    </submittedName>
</protein>
<dbReference type="EMBL" id="VTUU01000006">
    <property type="protein sequence ID" value="KAA1172883.1"/>
    <property type="molecule type" value="Genomic_DNA"/>
</dbReference>
<name>A0A5B0VF91_9GAMM</name>
<feature type="transmembrane region" description="Helical" evidence="5">
    <location>
        <begin position="181"/>
        <end position="197"/>
    </location>
</feature>
<proteinExistence type="predicted"/>
<sequence length="198" mass="21795">MSLCHIVNGCRKFNVREFGLPLLLGASLILAWWFRDVAADVMMYRRSGIEAGQIWRLLTAHWVHLSVQHLALNLTTLAITWWFFGHALAGLAGYILTLFISMGLSLTLLLLNSDVEWYVGFSGVLHGLLIAGALLSRRHNPLLSALVVLVVVIKLAFEQILGPNPDLVQFIGSPVLVEAHLYGAVLGFLSAAVMARLQ</sequence>
<evidence type="ECO:0000259" key="6">
    <source>
        <dbReference type="Pfam" id="PF01694"/>
    </source>
</evidence>
<comment type="caution">
    <text evidence="7">The sequence shown here is derived from an EMBL/GenBank/DDBJ whole genome shotgun (WGS) entry which is preliminary data.</text>
</comment>
<dbReference type="Pfam" id="PF01694">
    <property type="entry name" value="Rhomboid"/>
    <property type="match status" value="1"/>
</dbReference>
<evidence type="ECO:0000313" key="7">
    <source>
        <dbReference type="EMBL" id="KAA1172883.1"/>
    </source>
</evidence>
<gene>
    <name evidence="7" type="primary">rrtA</name>
    <name evidence="7" type="ORF">FWJ25_13825</name>
</gene>
<reference evidence="7 8" key="1">
    <citation type="submission" date="2019-08" db="EMBL/GenBank/DDBJ databases">
        <title>Marinobacter ZYF650 sp. nov., a marine bacterium isolated from seawater of the Mariana trench.</title>
        <authorList>
            <person name="Ahmad W."/>
        </authorList>
    </citation>
    <scope>NUCLEOTIDE SEQUENCE [LARGE SCALE GENOMIC DNA]</scope>
    <source>
        <strain evidence="7 8">ZYF650</strain>
    </source>
</reference>
<dbReference type="GO" id="GO:0016020">
    <property type="term" value="C:membrane"/>
    <property type="evidence" value="ECO:0007669"/>
    <property type="project" value="UniProtKB-SubCell"/>
</dbReference>
<evidence type="ECO:0000256" key="1">
    <source>
        <dbReference type="ARBA" id="ARBA00004141"/>
    </source>
</evidence>
<evidence type="ECO:0000256" key="3">
    <source>
        <dbReference type="ARBA" id="ARBA00022989"/>
    </source>
</evidence>
<dbReference type="RefSeq" id="WP_149600843.1">
    <property type="nucleotide sequence ID" value="NZ_VTUU01000006.1"/>
</dbReference>
<feature type="transmembrane region" description="Helical" evidence="5">
    <location>
        <begin position="142"/>
        <end position="161"/>
    </location>
</feature>
<feature type="transmembrane region" description="Helical" evidence="5">
    <location>
        <begin position="65"/>
        <end position="84"/>
    </location>
</feature>
<keyword evidence="3 5" id="KW-1133">Transmembrane helix</keyword>
<keyword evidence="8" id="KW-1185">Reference proteome</keyword>
<dbReference type="InterPro" id="IPR022764">
    <property type="entry name" value="Peptidase_S54_rhomboid_dom"/>
</dbReference>
<evidence type="ECO:0000313" key="8">
    <source>
        <dbReference type="Proteomes" id="UP000323161"/>
    </source>
</evidence>
<dbReference type="InterPro" id="IPR023826">
    <property type="entry name" value="Rhom-like_SP_proteobac"/>
</dbReference>
<dbReference type="NCBIfam" id="TIGR03902">
    <property type="entry name" value="rhom_GG_sort"/>
    <property type="match status" value="1"/>
</dbReference>